<protein>
    <submittedName>
        <fullName evidence="11">ATP synthase-coupling factor 6, mitochondrial</fullName>
    </submittedName>
</protein>
<keyword evidence="3" id="KW-0813">Transport</keyword>
<keyword evidence="8" id="KW-0496">Mitochondrion</keyword>
<proteinExistence type="inferred from homology"/>
<evidence type="ECO:0000256" key="7">
    <source>
        <dbReference type="ARBA" id="ARBA00023065"/>
    </source>
</evidence>
<evidence type="ECO:0000256" key="4">
    <source>
        <dbReference type="ARBA" id="ARBA00022547"/>
    </source>
</evidence>
<dbReference type="InterPro" id="IPR036204">
    <property type="entry name" value="ATP_synth_f6_sf_mt"/>
</dbReference>
<dbReference type="GO" id="GO:0015986">
    <property type="term" value="P:proton motive force-driven ATP synthesis"/>
    <property type="evidence" value="ECO:0007669"/>
    <property type="project" value="InterPro"/>
</dbReference>
<name>A0A915CTP9_9BILA</name>
<keyword evidence="10" id="KW-1185">Reference proteome</keyword>
<dbReference type="WBParaSite" id="jg12130">
    <property type="protein sequence ID" value="jg12130"/>
    <property type="gene ID" value="jg12130"/>
</dbReference>
<keyword evidence="9" id="KW-0472">Membrane</keyword>
<dbReference type="GO" id="GO:0015078">
    <property type="term" value="F:proton transmembrane transporter activity"/>
    <property type="evidence" value="ECO:0007669"/>
    <property type="project" value="InterPro"/>
</dbReference>
<evidence type="ECO:0000256" key="3">
    <source>
        <dbReference type="ARBA" id="ARBA00022448"/>
    </source>
</evidence>
<dbReference type="InterPro" id="IPR008387">
    <property type="entry name" value="ATP_synth_f6_mt"/>
</dbReference>
<dbReference type="PANTHER" id="PTHR12441:SF10">
    <property type="entry name" value="ATP SYNTHASE-COUPLING FACTOR 6, MITOCHONDRIAL"/>
    <property type="match status" value="1"/>
</dbReference>
<dbReference type="SUPFAM" id="SSF111357">
    <property type="entry name" value="Mitochondrial ATP synthase coupling factor 6"/>
    <property type="match status" value="1"/>
</dbReference>
<dbReference type="GO" id="GO:0045259">
    <property type="term" value="C:proton-transporting ATP synthase complex"/>
    <property type="evidence" value="ECO:0007669"/>
    <property type="project" value="UniProtKB-KW"/>
</dbReference>
<accession>A0A915CTP9</accession>
<keyword evidence="7" id="KW-0406">Ion transport</keyword>
<evidence type="ECO:0000256" key="5">
    <source>
        <dbReference type="ARBA" id="ARBA00022781"/>
    </source>
</evidence>
<evidence type="ECO:0000313" key="10">
    <source>
        <dbReference type="Proteomes" id="UP000887574"/>
    </source>
</evidence>
<evidence type="ECO:0000313" key="11">
    <source>
        <dbReference type="WBParaSite" id="jg12130"/>
    </source>
</evidence>
<comment type="similarity">
    <text evidence="2">Belongs to the eukaryotic ATPase subunit F6 family.</text>
</comment>
<comment type="subcellular location">
    <subcellularLocation>
        <location evidence="1">Mitochondrion inner membrane</location>
    </subcellularLocation>
</comment>
<dbReference type="GO" id="GO:0005743">
    <property type="term" value="C:mitochondrial inner membrane"/>
    <property type="evidence" value="ECO:0007669"/>
    <property type="project" value="UniProtKB-SubCell"/>
</dbReference>
<reference evidence="11" key="1">
    <citation type="submission" date="2022-11" db="UniProtKB">
        <authorList>
            <consortium name="WormBaseParasite"/>
        </authorList>
    </citation>
    <scope>IDENTIFICATION</scope>
</reference>
<dbReference type="Gene3D" id="6.10.280.200">
    <property type="match status" value="1"/>
</dbReference>
<dbReference type="Proteomes" id="UP000887574">
    <property type="component" value="Unplaced"/>
</dbReference>
<keyword evidence="5" id="KW-0375">Hydrogen ion transport</keyword>
<organism evidence="10 11">
    <name type="scientific">Ditylenchus dipsaci</name>
    <dbReference type="NCBI Taxonomy" id="166011"/>
    <lineage>
        <taxon>Eukaryota</taxon>
        <taxon>Metazoa</taxon>
        <taxon>Ecdysozoa</taxon>
        <taxon>Nematoda</taxon>
        <taxon>Chromadorea</taxon>
        <taxon>Rhabditida</taxon>
        <taxon>Tylenchina</taxon>
        <taxon>Tylenchomorpha</taxon>
        <taxon>Sphaerularioidea</taxon>
        <taxon>Anguinidae</taxon>
        <taxon>Anguininae</taxon>
        <taxon>Ditylenchus</taxon>
    </lineage>
</organism>
<dbReference type="Pfam" id="PF05511">
    <property type="entry name" value="ATP-synt_F6"/>
    <property type="match status" value="1"/>
</dbReference>
<evidence type="ECO:0000256" key="8">
    <source>
        <dbReference type="ARBA" id="ARBA00023128"/>
    </source>
</evidence>
<evidence type="ECO:0000256" key="2">
    <source>
        <dbReference type="ARBA" id="ARBA00007346"/>
    </source>
</evidence>
<keyword evidence="6" id="KW-0999">Mitochondrion inner membrane</keyword>
<sequence>MIIKTGAISRLFSNTVVLNKEADLISSAFVKQIRDLAGKQKATGGSLVNSSPEIKKQLDEELNQLAQKFKLSSADVVGKLAVVFEKPNLVSSVPGNRADQGI</sequence>
<evidence type="ECO:0000256" key="9">
    <source>
        <dbReference type="ARBA" id="ARBA00023136"/>
    </source>
</evidence>
<evidence type="ECO:0000256" key="1">
    <source>
        <dbReference type="ARBA" id="ARBA00004273"/>
    </source>
</evidence>
<dbReference type="AlphaFoldDB" id="A0A915CTP9"/>
<dbReference type="PANTHER" id="PTHR12441">
    <property type="entry name" value="ATP SYNTHASE COUPLING FACTOR 6, MITOCHONDRIAL"/>
    <property type="match status" value="1"/>
</dbReference>
<evidence type="ECO:0000256" key="6">
    <source>
        <dbReference type="ARBA" id="ARBA00022792"/>
    </source>
</evidence>
<keyword evidence="4" id="KW-0138">CF(0)</keyword>